<dbReference type="SMART" id="SM00857">
    <property type="entry name" value="Resolvase"/>
    <property type="match status" value="1"/>
</dbReference>
<evidence type="ECO:0000313" key="5">
    <source>
        <dbReference type="EMBL" id="PAL19970.1"/>
    </source>
</evidence>
<dbReference type="Pfam" id="PF00239">
    <property type="entry name" value="Resolvase"/>
    <property type="match status" value="1"/>
</dbReference>
<dbReference type="CDD" id="cd03768">
    <property type="entry name" value="SR_ResInv"/>
    <property type="match status" value="1"/>
</dbReference>
<keyword evidence="1" id="KW-0238">DNA-binding</keyword>
<dbReference type="SUPFAM" id="SSF53041">
    <property type="entry name" value="Resolvase-like"/>
    <property type="match status" value="1"/>
</dbReference>
<organism evidence="5 6">
    <name type="scientific">Acetobacter syzygii</name>
    <dbReference type="NCBI Taxonomy" id="146476"/>
    <lineage>
        <taxon>Bacteria</taxon>
        <taxon>Pseudomonadati</taxon>
        <taxon>Pseudomonadota</taxon>
        <taxon>Alphaproteobacteria</taxon>
        <taxon>Acetobacterales</taxon>
        <taxon>Acetobacteraceae</taxon>
        <taxon>Acetobacter</taxon>
    </lineage>
</organism>
<keyword evidence="3" id="KW-1133">Transmembrane helix</keyword>
<feature type="transmembrane region" description="Helical" evidence="3">
    <location>
        <begin position="21"/>
        <end position="45"/>
    </location>
</feature>
<reference evidence="5 6" key="1">
    <citation type="submission" date="2017-04" db="EMBL/GenBank/DDBJ databases">
        <title>Kefir bacterial isolates.</title>
        <authorList>
            <person name="Kim Y."/>
            <person name="Blasche S."/>
            <person name="Patil K.R."/>
        </authorList>
    </citation>
    <scope>NUCLEOTIDE SEQUENCE [LARGE SCALE GENOMIC DNA]</scope>
    <source>
        <strain evidence="5 6">KR-2</strain>
    </source>
</reference>
<feature type="domain" description="Resolvase/invertase-type recombinase catalytic" evidence="4">
    <location>
        <begin position="100"/>
        <end position="237"/>
    </location>
</feature>
<comment type="caution">
    <text evidence="5">The sequence shown here is derived from an EMBL/GenBank/DDBJ whole genome shotgun (WGS) entry which is preliminary data.</text>
</comment>
<keyword evidence="3" id="KW-0472">Membrane</keyword>
<evidence type="ECO:0000259" key="4">
    <source>
        <dbReference type="PROSITE" id="PS51736"/>
    </source>
</evidence>
<sequence>MTLFRMVYYQFRIPMLLYQRVFRIVLVAILLFCKRLLPFPHIYFLKLSCPFLLLCNEHNYITMCLYILCKKHSFIEQILCIIGNRGFLRVLLFNKGVSEMIWGYARVSTSGQDTSAQVFDLVSAGVPHERIIEEKVSGGVRASARPGLSALLDRLVSGDVLTVTKLDRLGRDVIDTLGLIRDLKARGVGVRVLALGADTSGSAGSLIINVLASVADWERQIISERTKEGLAQAKREGRVGGRRHKLNVHARDDLFEAVKRGESVASIAKRNRVSRGTVYNVIRSLECV</sequence>
<dbReference type="PANTHER" id="PTHR30461:SF2">
    <property type="entry name" value="SERINE RECOMBINASE PINE-RELATED"/>
    <property type="match status" value="1"/>
</dbReference>
<dbReference type="PROSITE" id="PS51736">
    <property type="entry name" value="RECOMBINASES_3"/>
    <property type="match status" value="1"/>
</dbReference>
<name>A0A270B5C6_9PROT</name>
<evidence type="ECO:0000256" key="3">
    <source>
        <dbReference type="SAM" id="Phobius"/>
    </source>
</evidence>
<dbReference type="AlphaFoldDB" id="A0A270B5C6"/>
<keyword evidence="2" id="KW-0233">DNA recombination</keyword>
<evidence type="ECO:0000313" key="6">
    <source>
        <dbReference type="Proteomes" id="UP000216033"/>
    </source>
</evidence>
<keyword evidence="3" id="KW-0812">Transmembrane</keyword>
<evidence type="ECO:0000256" key="1">
    <source>
        <dbReference type="ARBA" id="ARBA00023125"/>
    </source>
</evidence>
<dbReference type="EMBL" id="NDFP01000031">
    <property type="protein sequence ID" value="PAL19970.1"/>
    <property type="molecule type" value="Genomic_DNA"/>
</dbReference>
<dbReference type="InterPro" id="IPR036162">
    <property type="entry name" value="Resolvase-like_N_sf"/>
</dbReference>
<dbReference type="OrthoDB" id="9800103at2"/>
<protein>
    <recommendedName>
        <fullName evidence="4">Resolvase/invertase-type recombinase catalytic domain-containing protein</fullName>
    </recommendedName>
</protein>
<dbReference type="InterPro" id="IPR006119">
    <property type="entry name" value="Resolv_N"/>
</dbReference>
<keyword evidence="6" id="KW-1185">Reference proteome</keyword>
<accession>A0A270B5C6</accession>
<dbReference type="InterPro" id="IPR050639">
    <property type="entry name" value="SSR_resolvase"/>
</dbReference>
<dbReference type="PANTHER" id="PTHR30461">
    <property type="entry name" value="DNA-INVERTASE FROM LAMBDOID PROPHAGE"/>
    <property type="match status" value="1"/>
</dbReference>
<dbReference type="GO" id="GO:0003677">
    <property type="term" value="F:DNA binding"/>
    <property type="evidence" value="ECO:0007669"/>
    <property type="project" value="UniProtKB-KW"/>
</dbReference>
<evidence type="ECO:0000256" key="2">
    <source>
        <dbReference type="ARBA" id="ARBA00023172"/>
    </source>
</evidence>
<gene>
    <name evidence="5" type="ORF">B9K05_13585</name>
</gene>
<dbReference type="GO" id="GO:0000150">
    <property type="term" value="F:DNA strand exchange activity"/>
    <property type="evidence" value="ECO:0007669"/>
    <property type="project" value="InterPro"/>
</dbReference>
<dbReference type="Gene3D" id="3.40.50.1390">
    <property type="entry name" value="Resolvase, N-terminal catalytic domain"/>
    <property type="match status" value="1"/>
</dbReference>
<dbReference type="Proteomes" id="UP000216033">
    <property type="component" value="Unassembled WGS sequence"/>
</dbReference>
<proteinExistence type="predicted"/>